<evidence type="ECO:0000259" key="1">
    <source>
        <dbReference type="Pfam" id="PF02470"/>
    </source>
</evidence>
<dbReference type="InterPro" id="IPR005693">
    <property type="entry name" value="Mce"/>
</dbReference>
<accession>A0ABP9QYI2</accession>
<feature type="domain" description="Mammalian cell entry C-terminal" evidence="2">
    <location>
        <begin position="109"/>
        <end position="295"/>
    </location>
</feature>
<name>A0ABP9QYI2_9PSEU</name>
<dbReference type="InterPro" id="IPR003399">
    <property type="entry name" value="Mce/MlaD"/>
</dbReference>
<dbReference type="Pfam" id="PF11887">
    <property type="entry name" value="Mce4_CUP1"/>
    <property type="match status" value="1"/>
</dbReference>
<evidence type="ECO:0000313" key="3">
    <source>
        <dbReference type="EMBL" id="GAA5169313.1"/>
    </source>
</evidence>
<keyword evidence="4" id="KW-1185">Reference proteome</keyword>
<dbReference type="RefSeq" id="WP_185063438.1">
    <property type="nucleotide sequence ID" value="NZ_BAABJP010000043.1"/>
</dbReference>
<gene>
    <name evidence="3" type="ORF">GCM10023321_64670</name>
</gene>
<dbReference type="NCBIfam" id="TIGR00996">
    <property type="entry name" value="Mtu_fam_mce"/>
    <property type="match status" value="1"/>
</dbReference>
<dbReference type="EMBL" id="BAABJP010000043">
    <property type="protein sequence ID" value="GAA5169313.1"/>
    <property type="molecule type" value="Genomic_DNA"/>
</dbReference>
<dbReference type="PANTHER" id="PTHR33371">
    <property type="entry name" value="INTERMEMBRANE PHOSPHOLIPID TRANSPORT SYSTEM BINDING PROTEIN MLAD-RELATED"/>
    <property type="match status" value="1"/>
</dbReference>
<evidence type="ECO:0000313" key="4">
    <source>
        <dbReference type="Proteomes" id="UP001428817"/>
    </source>
</evidence>
<evidence type="ECO:0000259" key="2">
    <source>
        <dbReference type="Pfam" id="PF11887"/>
    </source>
</evidence>
<dbReference type="InterPro" id="IPR052336">
    <property type="entry name" value="MlaD_Phospholipid_Transporter"/>
</dbReference>
<dbReference type="PANTHER" id="PTHR33371:SF4">
    <property type="entry name" value="INTERMEMBRANE PHOSPHOLIPID TRANSPORT SYSTEM BINDING PROTEIN MLAD"/>
    <property type="match status" value="1"/>
</dbReference>
<protein>
    <submittedName>
        <fullName evidence="3">MCE family protein</fullName>
    </submittedName>
</protein>
<comment type="caution">
    <text evidence="3">The sequence shown here is derived from an EMBL/GenBank/DDBJ whole genome shotgun (WGS) entry which is preliminary data.</text>
</comment>
<dbReference type="Proteomes" id="UP001428817">
    <property type="component" value="Unassembled WGS sequence"/>
</dbReference>
<reference evidence="4" key="1">
    <citation type="journal article" date="2019" name="Int. J. Syst. Evol. Microbiol.">
        <title>The Global Catalogue of Microorganisms (GCM) 10K type strain sequencing project: providing services to taxonomists for standard genome sequencing and annotation.</title>
        <authorList>
            <consortium name="The Broad Institute Genomics Platform"/>
            <consortium name="The Broad Institute Genome Sequencing Center for Infectious Disease"/>
            <person name="Wu L."/>
            <person name="Ma J."/>
        </authorList>
    </citation>
    <scope>NUCLEOTIDE SEQUENCE [LARGE SCALE GENOMIC DNA]</scope>
    <source>
        <strain evidence="4">JCM 18303</strain>
    </source>
</reference>
<dbReference type="InterPro" id="IPR024516">
    <property type="entry name" value="Mce_C"/>
</dbReference>
<dbReference type="Pfam" id="PF02470">
    <property type="entry name" value="MlaD"/>
    <property type="match status" value="1"/>
</dbReference>
<sequence>MNRRLVAVVGVLALVAVATGWWLLRPSGGTTLAAYFDRAVGLYAGSDVRVLGVKVGTVDRVTPEGPVVRVDMTVDDEFPIPPNASAAVVAPSLVSDRYVQLTPAYVEGPKMASGTVIPRERTGTPVEIDQVLKSVDTLAVQLGPNGANRTGALSQALNTGAANLAGNGANLNASLTRLGALADVLARSRGDFAATVDNLDKFTGTLVEHDAEVRQLQSRLADVMGHLGGEHEKAGDALNALAGSLSEVNSFVKDNRELLASNVEALSKVTEALANERKSIAGVVDTAALGSSNYLNAYDAASGSIAVRGAFPETQLGPVVLLCTILQRYSPSVFQQLTQTCVAAADGLEKATGIPSIGDILGNLQAGRPPVRTGR</sequence>
<proteinExistence type="predicted"/>
<feature type="domain" description="Mce/MlaD" evidence="1">
    <location>
        <begin position="29"/>
        <end position="103"/>
    </location>
</feature>
<organism evidence="3 4">
    <name type="scientific">Pseudonocardia eucalypti</name>
    <dbReference type="NCBI Taxonomy" id="648755"/>
    <lineage>
        <taxon>Bacteria</taxon>
        <taxon>Bacillati</taxon>
        <taxon>Actinomycetota</taxon>
        <taxon>Actinomycetes</taxon>
        <taxon>Pseudonocardiales</taxon>
        <taxon>Pseudonocardiaceae</taxon>
        <taxon>Pseudonocardia</taxon>
    </lineage>
</organism>